<gene>
    <name evidence="11" type="ORF">NHX12_012764</name>
</gene>
<dbReference type="InterPro" id="IPR039583">
    <property type="entry name" value="TCFL5/SOLH1/2"/>
</dbReference>
<keyword evidence="5" id="KW-0805">Transcription regulation</keyword>
<keyword evidence="8" id="KW-0539">Nucleus</keyword>
<evidence type="ECO:0000256" key="2">
    <source>
        <dbReference type="ARBA" id="ARBA00022473"/>
    </source>
</evidence>
<dbReference type="PANTHER" id="PTHR15402">
    <property type="entry name" value="TRANSCRIPTION FACTOR-LIKE 5 PROTEIN"/>
    <property type="match status" value="1"/>
</dbReference>
<keyword evidence="12" id="KW-1185">Reference proteome</keyword>
<evidence type="ECO:0000259" key="10">
    <source>
        <dbReference type="PROSITE" id="PS50888"/>
    </source>
</evidence>
<evidence type="ECO:0000256" key="1">
    <source>
        <dbReference type="ARBA" id="ARBA00004123"/>
    </source>
</evidence>
<dbReference type="PROSITE" id="PS50888">
    <property type="entry name" value="BHLH"/>
    <property type="match status" value="1"/>
</dbReference>
<feature type="region of interest" description="Disordered" evidence="9">
    <location>
        <begin position="46"/>
        <end position="103"/>
    </location>
</feature>
<dbReference type="AlphaFoldDB" id="A0A9Q0DD29"/>
<evidence type="ECO:0000313" key="12">
    <source>
        <dbReference type="Proteomes" id="UP001148018"/>
    </source>
</evidence>
<keyword evidence="4" id="KW-0744">Spermatogenesis</keyword>
<evidence type="ECO:0000256" key="7">
    <source>
        <dbReference type="ARBA" id="ARBA00023163"/>
    </source>
</evidence>
<feature type="compositionally biased region" description="Polar residues" evidence="9">
    <location>
        <begin position="46"/>
        <end position="61"/>
    </location>
</feature>
<comment type="subcellular location">
    <subcellularLocation>
        <location evidence="1">Nucleus</location>
    </subcellularLocation>
</comment>
<keyword evidence="6" id="KW-0238">DNA-binding</keyword>
<accession>A0A9Q0DD29</accession>
<dbReference type="FunFam" id="4.10.280.10:FF:000057">
    <property type="entry name" value="transcription factor-like 5 protein-like"/>
    <property type="match status" value="1"/>
</dbReference>
<evidence type="ECO:0000256" key="9">
    <source>
        <dbReference type="SAM" id="MobiDB-lite"/>
    </source>
</evidence>
<dbReference type="InterPro" id="IPR011598">
    <property type="entry name" value="bHLH_dom"/>
</dbReference>
<dbReference type="Gene3D" id="4.10.280.10">
    <property type="entry name" value="Helix-loop-helix DNA-binding domain"/>
    <property type="match status" value="1"/>
</dbReference>
<dbReference type="Proteomes" id="UP001148018">
    <property type="component" value="Unassembled WGS sequence"/>
</dbReference>
<organism evidence="11 12">
    <name type="scientific">Muraenolepis orangiensis</name>
    <name type="common">Patagonian moray cod</name>
    <dbReference type="NCBI Taxonomy" id="630683"/>
    <lineage>
        <taxon>Eukaryota</taxon>
        <taxon>Metazoa</taxon>
        <taxon>Chordata</taxon>
        <taxon>Craniata</taxon>
        <taxon>Vertebrata</taxon>
        <taxon>Euteleostomi</taxon>
        <taxon>Actinopterygii</taxon>
        <taxon>Neopterygii</taxon>
        <taxon>Teleostei</taxon>
        <taxon>Neoteleostei</taxon>
        <taxon>Acanthomorphata</taxon>
        <taxon>Zeiogadaria</taxon>
        <taxon>Gadariae</taxon>
        <taxon>Gadiformes</taxon>
        <taxon>Muraenolepidoidei</taxon>
        <taxon>Muraenolepididae</taxon>
        <taxon>Muraenolepis</taxon>
    </lineage>
</organism>
<dbReference type="GO" id="GO:0030154">
    <property type="term" value="P:cell differentiation"/>
    <property type="evidence" value="ECO:0007669"/>
    <property type="project" value="UniProtKB-KW"/>
</dbReference>
<evidence type="ECO:0000256" key="3">
    <source>
        <dbReference type="ARBA" id="ARBA00022782"/>
    </source>
</evidence>
<feature type="compositionally biased region" description="Basic and acidic residues" evidence="9">
    <location>
        <begin position="64"/>
        <end position="76"/>
    </location>
</feature>
<name>A0A9Q0DD29_9TELE</name>
<protein>
    <recommendedName>
        <fullName evidence="10">BHLH domain-containing protein</fullName>
    </recommendedName>
</protein>
<feature type="compositionally biased region" description="Gly residues" evidence="9">
    <location>
        <begin position="82"/>
        <end position="91"/>
    </location>
</feature>
<dbReference type="GO" id="GO:0000981">
    <property type="term" value="F:DNA-binding transcription factor activity, RNA polymerase II-specific"/>
    <property type="evidence" value="ECO:0007669"/>
    <property type="project" value="TreeGrafter"/>
</dbReference>
<comment type="caution">
    <text evidence="11">The sequence shown here is derived from an EMBL/GenBank/DDBJ whole genome shotgun (WGS) entry which is preliminary data.</text>
</comment>
<sequence length="262" mass="28464">MSATHGDMMSLLEMTEVEYDLFQTGRGPDHDGSIHFRMQPTAASFQRHPTTTRAVDLSTSAGEEDPRPSDAVDVRQLDVGVGPSGDGGGQSGEKTPSTGGEVPGWVLTRAQQELVRVDKKALPAAPVKGPRARIPRVSAVDPRLEGTRAAVAAGRSVGTRASAAESSQRREKHNSKERERRKRIRMCCNELNSLVPFCKPETDKATALLWTTVFLKHLQELYGNSLKENFQSSIFGQTDPDRLHQEMAAGTASCLLVEEQGG</sequence>
<evidence type="ECO:0000256" key="8">
    <source>
        <dbReference type="ARBA" id="ARBA00023242"/>
    </source>
</evidence>
<dbReference type="SMART" id="SM00353">
    <property type="entry name" value="HLH"/>
    <property type="match status" value="1"/>
</dbReference>
<keyword evidence="3" id="KW-0221">Differentiation</keyword>
<reference evidence="11" key="1">
    <citation type="submission" date="2022-07" db="EMBL/GenBank/DDBJ databases">
        <title>Chromosome-level genome of Muraenolepis orangiensis.</title>
        <authorList>
            <person name="Kim J."/>
        </authorList>
    </citation>
    <scope>NUCLEOTIDE SEQUENCE</scope>
    <source>
        <strain evidence="11">KU_S4_2022</strain>
        <tissue evidence="11">Muscle</tissue>
    </source>
</reference>
<evidence type="ECO:0000256" key="4">
    <source>
        <dbReference type="ARBA" id="ARBA00022871"/>
    </source>
</evidence>
<dbReference type="InterPro" id="IPR036638">
    <property type="entry name" value="HLH_DNA-bd_sf"/>
</dbReference>
<feature type="region of interest" description="Disordered" evidence="9">
    <location>
        <begin position="152"/>
        <end position="181"/>
    </location>
</feature>
<dbReference type="PANTHER" id="PTHR15402:SF2">
    <property type="entry name" value="TRANSCRIPTION FACTOR LIKE 5"/>
    <property type="match status" value="1"/>
</dbReference>
<dbReference type="EMBL" id="JANIIK010000117">
    <property type="protein sequence ID" value="KAJ3586365.1"/>
    <property type="molecule type" value="Genomic_DNA"/>
</dbReference>
<dbReference type="GO" id="GO:0000978">
    <property type="term" value="F:RNA polymerase II cis-regulatory region sequence-specific DNA binding"/>
    <property type="evidence" value="ECO:0007669"/>
    <property type="project" value="TreeGrafter"/>
</dbReference>
<dbReference type="Pfam" id="PF00010">
    <property type="entry name" value="HLH"/>
    <property type="match status" value="1"/>
</dbReference>
<dbReference type="GO" id="GO:0005634">
    <property type="term" value="C:nucleus"/>
    <property type="evidence" value="ECO:0007669"/>
    <property type="project" value="UniProtKB-SubCell"/>
</dbReference>
<dbReference type="OrthoDB" id="9946078at2759"/>
<dbReference type="GO" id="GO:0046983">
    <property type="term" value="F:protein dimerization activity"/>
    <property type="evidence" value="ECO:0007669"/>
    <property type="project" value="InterPro"/>
</dbReference>
<dbReference type="SUPFAM" id="SSF47459">
    <property type="entry name" value="HLH, helix-loop-helix DNA-binding domain"/>
    <property type="match status" value="1"/>
</dbReference>
<evidence type="ECO:0000313" key="11">
    <source>
        <dbReference type="EMBL" id="KAJ3586365.1"/>
    </source>
</evidence>
<evidence type="ECO:0000256" key="5">
    <source>
        <dbReference type="ARBA" id="ARBA00023015"/>
    </source>
</evidence>
<evidence type="ECO:0000256" key="6">
    <source>
        <dbReference type="ARBA" id="ARBA00023125"/>
    </source>
</evidence>
<keyword evidence="7" id="KW-0804">Transcription</keyword>
<keyword evidence="2" id="KW-0217">Developmental protein</keyword>
<feature type="domain" description="BHLH" evidence="10">
    <location>
        <begin position="168"/>
        <end position="218"/>
    </location>
</feature>
<dbReference type="GO" id="GO:0007283">
    <property type="term" value="P:spermatogenesis"/>
    <property type="evidence" value="ECO:0007669"/>
    <property type="project" value="UniProtKB-KW"/>
</dbReference>
<proteinExistence type="predicted"/>
<feature type="compositionally biased region" description="Basic residues" evidence="9">
    <location>
        <begin position="170"/>
        <end position="181"/>
    </location>
</feature>